<reference evidence="4 5" key="1">
    <citation type="journal article" date="2016" name="Mol. Biol. Evol.">
        <title>Comparative Genomics of Early-Diverging Mushroom-Forming Fungi Provides Insights into the Origins of Lignocellulose Decay Capabilities.</title>
        <authorList>
            <person name="Nagy L.G."/>
            <person name="Riley R."/>
            <person name="Tritt A."/>
            <person name="Adam C."/>
            <person name="Daum C."/>
            <person name="Floudas D."/>
            <person name="Sun H."/>
            <person name="Yadav J.S."/>
            <person name="Pangilinan J."/>
            <person name="Larsson K.H."/>
            <person name="Matsuura K."/>
            <person name="Barry K."/>
            <person name="Labutti K."/>
            <person name="Kuo R."/>
            <person name="Ohm R.A."/>
            <person name="Bhattacharya S.S."/>
            <person name="Shirouzu T."/>
            <person name="Yoshinaga Y."/>
            <person name="Martin F.M."/>
            <person name="Grigoriev I.V."/>
            <person name="Hibbett D.S."/>
        </authorList>
    </citation>
    <scope>NUCLEOTIDE SEQUENCE [LARGE SCALE GENOMIC DNA]</scope>
    <source>
        <strain evidence="4 5">L-15889</strain>
    </source>
</reference>
<comment type="function">
    <text evidence="2">Has a role in nuclear-cytoplasmic transport of proteins and mRNAs.</text>
</comment>
<dbReference type="InterPro" id="IPR002075">
    <property type="entry name" value="NTF2_dom"/>
</dbReference>
<dbReference type="GO" id="GO:0006606">
    <property type="term" value="P:protein import into nucleus"/>
    <property type="evidence" value="ECO:0007669"/>
    <property type="project" value="UniProtKB-ARBA"/>
</dbReference>
<proteinExistence type="predicted"/>
<dbReference type="PROSITE" id="PS50177">
    <property type="entry name" value="NTF2_DOMAIN"/>
    <property type="match status" value="1"/>
</dbReference>
<evidence type="ECO:0000259" key="3">
    <source>
        <dbReference type="PROSITE" id="PS50177"/>
    </source>
</evidence>
<organism evidence="4 5">
    <name type="scientific">Daedalea quercina L-15889</name>
    <dbReference type="NCBI Taxonomy" id="1314783"/>
    <lineage>
        <taxon>Eukaryota</taxon>
        <taxon>Fungi</taxon>
        <taxon>Dikarya</taxon>
        <taxon>Basidiomycota</taxon>
        <taxon>Agaricomycotina</taxon>
        <taxon>Agaricomycetes</taxon>
        <taxon>Polyporales</taxon>
        <taxon>Fomitopsis</taxon>
    </lineage>
</organism>
<keyword evidence="2" id="KW-0813">Transport</keyword>
<dbReference type="InterPro" id="IPR018222">
    <property type="entry name" value="Nuclear_transport_factor_2_euk"/>
</dbReference>
<evidence type="ECO:0000256" key="2">
    <source>
        <dbReference type="RuleBase" id="RU369002"/>
    </source>
</evidence>
<dbReference type="CDD" id="cd00780">
    <property type="entry name" value="NTF2"/>
    <property type="match status" value="1"/>
</dbReference>
<dbReference type="PANTHER" id="PTHR12612">
    <property type="entry name" value="NUCLEAR TRANSPORT FACTOR 2"/>
    <property type="match status" value="1"/>
</dbReference>
<dbReference type="Pfam" id="PF02136">
    <property type="entry name" value="NTF2"/>
    <property type="match status" value="1"/>
</dbReference>
<dbReference type="SUPFAM" id="SSF54427">
    <property type="entry name" value="NTF2-like"/>
    <property type="match status" value="1"/>
</dbReference>
<dbReference type="STRING" id="1314783.A0A165R269"/>
<dbReference type="GO" id="GO:0005635">
    <property type="term" value="C:nuclear envelope"/>
    <property type="evidence" value="ECO:0007669"/>
    <property type="project" value="UniProtKB-ARBA"/>
</dbReference>
<evidence type="ECO:0000313" key="5">
    <source>
        <dbReference type="Proteomes" id="UP000076727"/>
    </source>
</evidence>
<dbReference type="InterPro" id="IPR032710">
    <property type="entry name" value="NTF2-like_dom_sf"/>
</dbReference>
<evidence type="ECO:0000256" key="1">
    <source>
        <dbReference type="ARBA" id="ARBA00022490"/>
    </source>
</evidence>
<dbReference type="Proteomes" id="UP000076727">
    <property type="component" value="Unassembled WGS sequence"/>
</dbReference>
<gene>
    <name evidence="4" type="ORF">DAEQUDRAFT_810922</name>
</gene>
<dbReference type="FunFam" id="3.10.450.50:FF:000005">
    <property type="entry name" value="Nuclear transport factor 2"/>
    <property type="match status" value="1"/>
</dbReference>
<dbReference type="AlphaFoldDB" id="A0A165R269"/>
<dbReference type="Gene3D" id="3.10.450.50">
    <property type="match status" value="1"/>
</dbReference>
<feature type="domain" description="NTF2" evidence="3">
    <location>
        <begin position="7"/>
        <end position="134"/>
    </location>
</feature>
<dbReference type="InterPro" id="IPR045875">
    <property type="entry name" value="NTF2"/>
</dbReference>
<name>A0A165R269_9APHY</name>
<dbReference type="GO" id="GO:0005737">
    <property type="term" value="C:cytoplasm"/>
    <property type="evidence" value="ECO:0007669"/>
    <property type="project" value="UniProtKB-SubCell"/>
</dbReference>
<evidence type="ECO:0000313" key="4">
    <source>
        <dbReference type="EMBL" id="KZT70201.1"/>
    </source>
</evidence>
<keyword evidence="1 2" id="KW-0963">Cytoplasm</keyword>
<keyword evidence="2" id="KW-0539">Nucleus</keyword>
<keyword evidence="5" id="KW-1185">Reference proteome</keyword>
<comment type="subcellular location">
    <subcellularLocation>
        <location evidence="2">Cytoplasm</location>
    </subcellularLocation>
    <subcellularLocation>
        <location evidence="2">Nucleus</location>
    </subcellularLocation>
</comment>
<keyword evidence="2" id="KW-0653">Protein transport</keyword>
<dbReference type="OrthoDB" id="6507044at2759"/>
<accession>A0A165R269</accession>
<protein>
    <recommendedName>
        <fullName evidence="2">NTF2-related export protein</fullName>
    </recommendedName>
</protein>
<dbReference type="EMBL" id="KV429053">
    <property type="protein sequence ID" value="KZT70201.1"/>
    <property type="molecule type" value="Genomic_DNA"/>
</dbReference>
<dbReference type="GO" id="GO:0051028">
    <property type="term" value="P:mRNA transport"/>
    <property type="evidence" value="ECO:0007669"/>
    <property type="project" value="UniProtKB-UniRule"/>
</dbReference>
<sequence>MTDINAVAKQFTDFYYTTFDTNRASLQGLYPAFLINASSTSVQRAHSMLTFEGSQILGVTDITEKLTSLPFQKVQHKVTTLDAQPSDPTMSNMIVSVTGLLLVDDNENPLQFSQVFQLVPEGGSFYVFNDIFRLNYGA</sequence>